<reference evidence="2" key="2">
    <citation type="submission" date="2023-05" db="EMBL/GenBank/DDBJ databases">
        <authorList>
            <person name="Fouks B."/>
        </authorList>
    </citation>
    <scope>NUCLEOTIDE SEQUENCE</scope>
    <source>
        <strain evidence="2">Stay&amp;Tobe</strain>
        <tissue evidence="2">Testes</tissue>
    </source>
</reference>
<evidence type="ECO:0000313" key="2">
    <source>
        <dbReference type="EMBL" id="KAJ9580498.1"/>
    </source>
</evidence>
<evidence type="ECO:0000256" key="1">
    <source>
        <dbReference type="SAM" id="Phobius"/>
    </source>
</evidence>
<comment type="caution">
    <text evidence="2">The sequence shown here is derived from an EMBL/GenBank/DDBJ whole genome shotgun (WGS) entry which is preliminary data.</text>
</comment>
<sequence length="62" mass="7180">LLVYSSNLKPHVYSIFFYSFLVILSHSFIPVILSYSNFKPLVYSIILSYSFIPVILSLSFIQ</sequence>
<accession>A0AAD8E7Y4</accession>
<dbReference type="AlphaFoldDB" id="A0AAD8E7Y4"/>
<keyword evidence="3" id="KW-1185">Reference proteome</keyword>
<gene>
    <name evidence="2" type="ORF">L9F63_024324</name>
</gene>
<proteinExistence type="predicted"/>
<evidence type="ECO:0000313" key="3">
    <source>
        <dbReference type="Proteomes" id="UP001233999"/>
    </source>
</evidence>
<feature type="non-terminal residue" evidence="2">
    <location>
        <position position="62"/>
    </location>
</feature>
<reference evidence="2" key="1">
    <citation type="journal article" date="2023" name="IScience">
        <title>Live-bearing cockroach genome reveals convergent evolutionary mechanisms linked to viviparity in insects and beyond.</title>
        <authorList>
            <person name="Fouks B."/>
            <person name="Harrison M.C."/>
            <person name="Mikhailova A.A."/>
            <person name="Marchal E."/>
            <person name="English S."/>
            <person name="Carruthers M."/>
            <person name="Jennings E.C."/>
            <person name="Chiamaka E.L."/>
            <person name="Frigard R.A."/>
            <person name="Pippel M."/>
            <person name="Attardo G.M."/>
            <person name="Benoit J.B."/>
            <person name="Bornberg-Bauer E."/>
            <person name="Tobe S.S."/>
        </authorList>
    </citation>
    <scope>NUCLEOTIDE SEQUENCE</scope>
    <source>
        <strain evidence="2">Stay&amp;Tobe</strain>
    </source>
</reference>
<feature type="non-terminal residue" evidence="2">
    <location>
        <position position="1"/>
    </location>
</feature>
<organism evidence="2 3">
    <name type="scientific">Diploptera punctata</name>
    <name type="common">Pacific beetle cockroach</name>
    <dbReference type="NCBI Taxonomy" id="6984"/>
    <lineage>
        <taxon>Eukaryota</taxon>
        <taxon>Metazoa</taxon>
        <taxon>Ecdysozoa</taxon>
        <taxon>Arthropoda</taxon>
        <taxon>Hexapoda</taxon>
        <taxon>Insecta</taxon>
        <taxon>Pterygota</taxon>
        <taxon>Neoptera</taxon>
        <taxon>Polyneoptera</taxon>
        <taxon>Dictyoptera</taxon>
        <taxon>Blattodea</taxon>
        <taxon>Blaberoidea</taxon>
        <taxon>Blaberidae</taxon>
        <taxon>Diplopterinae</taxon>
        <taxon>Diploptera</taxon>
    </lineage>
</organism>
<name>A0AAD8E7Y4_DIPPU</name>
<dbReference type="Proteomes" id="UP001233999">
    <property type="component" value="Unassembled WGS sequence"/>
</dbReference>
<feature type="transmembrane region" description="Helical" evidence="1">
    <location>
        <begin position="41"/>
        <end position="61"/>
    </location>
</feature>
<keyword evidence="1" id="KW-1133">Transmembrane helix</keyword>
<feature type="transmembrane region" description="Helical" evidence="1">
    <location>
        <begin position="12"/>
        <end position="35"/>
    </location>
</feature>
<protein>
    <submittedName>
        <fullName evidence="2">Uncharacterized protein</fullName>
    </submittedName>
</protein>
<keyword evidence="1" id="KW-0472">Membrane</keyword>
<keyword evidence="1" id="KW-0812">Transmembrane</keyword>
<dbReference type="EMBL" id="JASPKZ010008306">
    <property type="protein sequence ID" value="KAJ9580498.1"/>
    <property type="molecule type" value="Genomic_DNA"/>
</dbReference>